<dbReference type="PROSITE" id="PS50181">
    <property type="entry name" value="FBOX"/>
    <property type="match status" value="1"/>
</dbReference>
<feature type="domain" description="F-box" evidence="1">
    <location>
        <begin position="13"/>
        <end position="62"/>
    </location>
</feature>
<dbReference type="Proteomes" id="UP000663861">
    <property type="component" value="Unassembled WGS sequence"/>
</dbReference>
<organism evidence="2 3">
    <name type="scientific">Rhizoctonia solani</name>
    <dbReference type="NCBI Taxonomy" id="456999"/>
    <lineage>
        <taxon>Eukaryota</taxon>
        <taxon>Fungi</taxon>
        <taxon>Dikarya</taxon>
        <taxon>Basidiomycota</taxon>
        <taxon>Agaricomycotina</taxon>
        <taxon>Agaricomycetes</taxon>
        <taxon>Cantharellales</taxon>
        <taxon>Ceratobasidiaceae</taxon>
        <taxon>Rhizoctonia</taxon>
    </lineage>
</organism>
<sequence>MTLLQSSDRSHEPQSFMNLPPEIIVEIATFVTPGDLIYLCRTNKPLRNMFFRKPAASIWRLSQSNVPGLPPCPIGMSEPAYAALLFTPFCSLCGTKTGLPPDPYIRVRLCVFCRDTRVRDVSKYVGADKPEPVFIPSTCSKFLRPRGRGYVDGSRGPYCLREELEAGKAIREFMKGTEGWEEKARDNLRVINEASFNSYLTQFGHNIKSGPQEATQLKIFIRTLSVSDLSWKENMIKAKRESVRHKLRVLGWEQEEMELSDDLKRQWDRIVDVPTPLTERNWAYLEVKLVSLITVNRSQIPDIHGESEEV</sequence>
<gene>
    <name evidence="2" type="ORF">RDB_LOCUS125070</name>
</gene>
<accession>A0A8H3HEQ4</accession>
<proteinExistence type="predicted"/>
<dbReference type="CDD" id="cd09917">
    <property type="entry name" value="F-box_SF"/>
    <property type="match status" value="1"/>
</dbReference>
<comment type="caution">
    <text evidence="2">The sequence shown here is derived from an EMBL/GenBank/DDBJ whole genome shotgun (WGS) entry which is preliminary data.</text>
</comment>
<evidence type="ECO:0000313" key="3">
    <source>
        <dbReference type="Proteomes" id="UP000663861"/>
    </source>
</evidence>
<reference evidence="2" key="1">
    <citation type="submission" date="2021-01" db="EMBL/GenBank/DDBJ databases">
        <authorList>
            <person name="Kaushik A."/>
        </authorList>
    </citation>
    <scope>NUCLEOTIDE SEQUENCE</scope>
    <source>
        <strain evidence="2">AG4-RS23</strain>
    </source>
</reference>
<evidence type="ECO:0000313" key="2">
    <source>
        <dbReference type="EMBL" id="CAE6502948.1"/>
    </source>
</evidence>
<evidence type="ECO:0000259" key="1">
    <source>
        <dbReference type="PROSITE" id="PS50181"/>
    </source>
</evidence>
<dbReference type="InterPro" id="IPR036047">
    <property type="entry name" value="F-box-like_dom_sf"/>
</dbReference>
<name>A0A8H3HEQ4_9AGAM</name>
<protein>
    <recommendedName>
        <fullName evidence="1">F-box domain-containing protein</fullName>
    </recommendedName>
</protein>
<dbReference type="EMBL" id="CAJMWY010003490">
    <property type="protein sequence ID" value="CAE6502948.1"/>
    <property type="molecule type" value="Genomic_DNA"/>
</dbReference>
<dbReference type="InterPro" id="IPR001810">
    <property type="entry name" value="F-box_dom"/>
</dbReference>
<dbReference type="AlphaFoldDB" id="A0A8H3HEQ4"/>
<dbReference type="SUPFAM" id="SSF81383">
    <property type="entry name" value="F-box domain"/>
    <property type="match status" value="1"/>
</dbReference>